<comment type="caution">
    <text evidence="1">The sequence shown here is derived from an EMBL/GenBank/DDBJ whole genome shotgun (WGS) entry which is preliminary data.</text>
</comment>
<keyword evidence="2" id="KW-1185">Reference proteome</keyword>
<organism evidence="1 2">
    <name type="scientific">Steinernema hermaphroditum</name>
    <dbReference type="NCBI Taxonomy" id="289476"/>
    <lineage>
        <taxon>Eukaryota</taxon>
        <taxon>Metazoa</taxon>
        <taxon>Ecdysozoa</taxon>
        <taxon>Nematoda</taxon>
        <taxon>Chromadorea</taxon>
        <taxon>Rhabditida</taxon>
        <taxon>Tylenchina</taxon>
        <taxon>Panagrolaimomorpha</taxon>
        <taxon>Strongyloidoidea</taxon>
        <taxon>Steinernematidae</taxon>
        <taxon>Steinernema</taxon>
    </lineage>
</organism>
<sequence>MNFISNFCSFQSLNGLSDGCRFIPELLLQFTVCTHLIPLLSLEKNAMVITGIWRKGLRGLGPQVVVEMGLVPA</sequence>
<name>A0AA39LZY9_9BILA</name>
<evidence type="ECO:0000313" key="2">
    <source>
        <dbReference type="Proteomes" id="UP001175271"/>
    </source>
</evidence>
<reference evidence="1" key="1">
    <citation type="submission" date="2023-06" db="EMBL/GenBank/DDBJ databases">
        <title>Genomic analysis of the entomopathogenic nematode Steinernema hermaphroditum.</title>
        <authorList>
            <person name="Schwarz E.M."/>
            <person name="Heppert J.K."/>
            <person name="Baniya A."/>
            <person name="Schwartz H.T."/>
            <person name="Tan C.-H."/>
            <person name="Antoshechkin I."/>
            <person name="Sternberg P.W."/>
            <person name="Goodrich-Blair H."/>
            <person name="Dillman A.R."/>
        </authorList>
    </citation>
    <scope>NUCLEOTIDE SEQUENCE</scope>
    <source>
        <strain evidence="1">PS9179</strain>
        <tissue evidence="1">Whole animal</tissue>
    </source>
</reference>
<gene>
    <name evidence="1" type="ORF">QR680_011987</name>
</gene>
<protein>
    <submittedName>
        <fullName evidence="1">Uncharacterized protein</fullName>
    </submittedName>
</protein>
<accession>A0AA39LZY9</accession>
<proteinExistence type="predicted"/>
<dbReference type="AlphaFoldDB" id="A0AA39LZY9"/>
<evidence type="ECO:0000313" key="1">
    <source>
        <dbReference type="EMBL" id="KAK0415519.1"/>
    </source>
</evidence>
<dbReference type="EMBL" id="JAUCMV010000002">
    <property type="protein sequence ID" value="KAK0415519.1"/>
    <property type="molecule type" value="Genomic_DNA"/>
</dbReference>
<dbReference type="Proteomes" id="UP001175271">
    <property type="component" value="Unassembled WGS sequence"/>
</dbReference>